<dbReference type="InterPro" id="IPR008211">
    <property type="entry name" value="Laminin_N"/>
</dbReference>
<dbReference type="SMART" id="SM00281">
    <property type="entry name" value="LamB"/>
    <property type="match status" value="1"/>
</dbReference>
<dbReference type="GO" id="GO:0005604">
    <property type="term" value="C:basement membrane"/>
    <property type="evidence" value="ECO:0007669"/>
    <property type="project" value="UniProtKB-SubCell"/>
</dbReference>
<name>A0AAN8HLS9_CHAGU</name>
<feature type="disulfide bond" evidence="13">
    <location>
        <begin position="125"/>
        <end position="134"/>
    </location>
</feature>
<evidence type="ECO:0000256" key="1">
    <source>
        <dbReference type="ARBA" id="ARBA00002418"/>
    </source>
</evidence>
<feature type="domain" description="Laminin EGF-like" evidence="15">
    <location>
        <begin position="201"/>
        <end position="250"/>
    </location>
</feature>
<evidence type="ECO:0000256" key="12">
    <source>
        <dbReference type="ARBA" id="ARBA00023292"/>
    </source>
</evidence>
<dbReference type="Pfam" id="PF00053">
    <property type="entry name" value="EGF_laminin"/>
    <property type="match status" value="9"/>
</dbReference>
<dbReference type="FunFam" id="2.10.25.10:FF:000758">
    <property type="entry name" value="Laminin subunit gamma 1"/>
    <property type="match status" value="1"/>
</dbReference>
<evidence type="ECO:0000313" key="18">
    <source>
        <dbReference type="EMBL" id="KAK5920197.1"/>
    </source>
</evidence>
<dbReference type="FunFam" id="2.10.25.10:FF:000224">
    <property type="entry name" value="Usherin"/>
    <property type="match status" value="1"/>
</dbReference>
<evidence type="ECO:0000256" key="4">
    <source>
        <dbReference type="ARBA" id="ARBA00022530"/>
    </source>
</evidence>
<dbReference type="InterPro" id="IPR000742">
    <property type="entry name" value="EGF"/>
</dbReference>
<organism evidence="18 19">
    <name type="scientific">Champsocephalus gunnari</name>
    <name type="common">Mackerel icefish</name>
    <dbReference type="NCBI Taxonomy" id="52237"/>
    <lineage>
        <taxon>Eukaryota</taxon>
        <taxon>Metazoa</taxon>
        <taxon>Chordata</taxon>
        <taxon>Craniata</taxon>
        <taxon>Vertebrata</taxon>
        <taxon>Euteleostomi</taxon>
        <taxon>Actinopterygii</taxon>
        <taxon>Neopterygii</taxon>
        <taxon>Teleostei</taxon>
        <taxon>Neoteleostei</taxon>
        <taxon>Acanthomorphata</taxon>
        <taxon>Eupercaria</taxon>
        <taxon>Perciformes</taxon>
        <taxon>Notothenioidei</taxon>
        <taxon>Channichthyidae</taxon>
        <taxon>Champsocephalus</taxon>
    </lineage>
</organism>
<feature type="disulfide bond" evidence="13">
    <location>
        <begin position="597"/>
        <end position="606"/>
    </location>
</feature>
<evidence type="ECO:0000259" key="15">
    <source>
        <dbReference type="PROSITE" id="PS50027"/>
    </source>
</evidence>
<reference evidence="18 19" key="1">
    <citation type="journal article" date="2023" name="Mol. Biol. Evol.">
        <title>Genomics of Secondarily Temperate Adaptation in the Only Non-Antarctic Icefish.</title>
        <authorList>
            <person name="Rivera-Colon A.G."/>
            <person name="Rayamajhi N."/>
            <person name="Minhas B.F."/>
            <person name="Madrigal G."/>
            <person name="Bilyk K.T."/>
            <person name="Yoon V."/>
            <person name="Hune M."/>
            <person name="Gregory S."/>
            <person name="Cheng C.H.C."/>
            <person name="Catchen J.M."/>
        </authorList>
    </citation>
    <scope>NUCLEOTIDE SEQUENCE [LARGE SCALE GENOMIC DNA]</scope>
    <source>
        <tissue evidence="18">White muscle</tissue>
    </source>
</reference>
<feature type="domain" description="Laminin N-terminal" evidence="17">
    <location>
        <begin position="1"/>
        <end position="52"/>
    </location>
</feature>
<dbReference type="PROSITE" id="PS51117">
    <property type="entry name" value="LAMININ_NTER"/>
    <property type="match status" value="1"/>
</dbReference>
<keyword evidence="10 13" id="KW-1015">Disulfide bond</keyword>
<dbReference type="Pfam" id="PF24973">
    <property type="entry name" value="EGF_LMN_ATRN"/>
    <property type="match status" value="1"/>
</dbReference>
<dbReference type="Pfam" id="PF00052">
    <property type="entry name" value="Laminin_B"/>
    <property type="match status" value="1"/>
</dbReference>
<dbReference type="InterPro" id="IPR050440">
    <property type="entry name" value="Laminin/Netrin_ECM"/>
</dbReference>
<sequence>MKDNPNQKDWVTATDIRVTLNRLNTFGDEVFNDPKVLKSYYYAISDFAVGGRAPPGRLLCDCKHSTAGDDCSSCRPFFNDRPWRRATADNSNECLPCECNGRSSSCVFDPELYRSSGRGGRCLGCSDNTDGPNCERCLDHYHREERGGGRCLACSCSTVGSESPQCDDRGVCACKPGVSGEKCDRCQPGFHSLTEAGCRPCSCSPSGSTQECDVNTGQCRCKENVEGFSCDRCKLGFFNLDPLNLQGCTPCFCFQHSSVCESAEGFTIHTVRSSFSSDEEQWSGQQRDGGSVSVLWSSSGQEVSLISDDYFPMYFVAPEKFLGNQMLSYGQNLSLSFRVDRRDTRLSAEDVVLEGAGLRVAVPLIAQGNAYPNENMQTYVFRLHDSTDYPWRPTISHNDFQKLLHNLTSIKIRGTYSEKSAGYLDDVSLVTARRGGPGEPAHWVERCTCPQGYLGQHCEQCTLGYRRAQPELGAFSSCEPCNCNGHSQACNPSTGACDCQDNTAGLSCERCQDGFYGDATSGSSSDCQPCPCPNTCSVVPRTREVGKRCELCDDGFFGDPLGQSGPVRTCRACKCSENIDPNAVGNCERETGECLKCIYNTDGFFCDRCRDGFYGNALAPAVGDKCKACSCSPLGTLGSQVSCSPVTGQCQCLSNVEERDCSACQPGFYNLQSGDGCDRCNCNPIGSTNGQCDITSGQCECQPGVTGGHCERCEENSFGFSASGCKPCDCDPEGSASAQCQDDGRCECRPGFVGSRCDMCEENYYYNRSAPGCQQCPSCYSLVRDKVNQQRQKLQELQTLMDHLGSGQETVSDQAFEDRLKEAERSIEELLQEAQSSKDVDRGLLERLSTINGTLSAQWDRLQNIRSTVDDTGLQSDRARSRVRDAESLIDKARHELDKAKEAVAKVDIRAPSGSGDPNNMTLLAEEARNLADKHKMDADQIEKIAKDANDTSTRAHELLLKTLEGESQTSREIDELNKKYTEAKELAKSLEKQANKVQAEAEDAGNRALKIFANLTSIPPFNTKTLEDEASKIKKEASDLDKLIDKTEKEYNDLRDDLKGKEQEVRKLLDKGRSEQQTADQLLARADAAKALAGEAAEKGKATFREAEGILEDLRDFDRRVNDNKTAAEEALKKIPAINATIMAANQKTQQAETALGNAAADAREAKAKAEEAEKIAGTVQKGSAKTKEDAEKALEETTQLDGEVSAMMEQLDAAEQELNRKKAEAAADMMMAGMASDNAKEAEDNARKAKSAVKTVLSTITELLDKLGNIDQVDLSKLNQMDESLKRAKGSMGASDLDRKLTELSDVARSQEDLINDYDRQIVQIRADINNLNDIKNTLPEGCFNTPSLERP</sequence>
<feature type="disulfide bond" evidence="13">
    <location>
        <begin position="221"/>
        <end position="230"/>
    </location>
</feature>
<evidence type="ECO:0000256" key="14">
    <source>
        <dbReference type="SAM" id="Coils"/>
    </source>
</evidence>
<feature type="domain" description="Laminin EGF-like" evidence="15">
    <location>
        <begin position="728"/>
        <end position="775"/>
    </location>
</feature>
<dbReference type="Gene3D" id="2.10.25.10">
    <property type="entry name" value="Laminin"/>
    <property type="match status" value="7"/>
</dbReference>
<accession>A0AAN8HLS9</accession>
<feature type="coiled-coil region" evidence="14">
    <location>
        <begin position="876"/>
        <end position="1072"/>
    </location>
</feature>
<dbReference type="GO" id="GO:0009887">
    <property type="term" value="P:animal organ morphogenesis"/>
    <property type="evidence" value="ECO:0007669"/>
    <property type="project" value="TreeGrafter"/>
</dbReference>
<protein>
    <recommendedName>
        <fullName evidence="20">Laminin subunit gamma-1</fullName>
    </recommendedName>
</protein>
<feature type="disulfide bond" evidence="13">
    <location>
        <begin position="682"/>
        <end position="699"/>
    </location>
</feature>
<evidence type="ECO:0000256" key="3">
    <source>
        <dbReference type="ARBA" id="ARBA00022525"/>
    </source>
</evidence>
<evidence type="ECO:0000256" key="6">
    <source>
        <dbReference type="ARBA" id="ARBA00022737"/>
    </source>
</evidence>
<proteinExistence type="predicted"/>
<feature type="domain" description="Laminin EGF-like" evidence="15">
    <location>
        <begin position="680"/>
        <end position="727"/>
    </location>
</feature>
<dbReference type="PROSITE" id="PS01248">
    <property type="entry name" value="EGF_LAM_1"/>
    <property type="match status" value="4"/>
</dbReference>
<dbReference type="FunFam" id="2.10.25.10:FF:000166">
    <property type="entry name" value="laminin subunit gamma-1"/>
    <property type="match status" value="1"/>
</dbReference>
<keyword evidence="4" id="KW-0272">Extracellular matrix</keyword>
<evidence type="ECO:0000313" key="19">
    <source>
        <dbReference type="Proteomes" id="UP001331515"/>
    </source>
</evidence>
<feature type="disulfide bond" evidence="13">
    <location>
        <begin position="652"/>
        <end position="661"/>
    </location>
</feature>
<evidence type="ECO:0000256" key="2">
    <source>
        <dbReference type="ARBA" id="ARBA00004302"/>
    </source>
</evidence>
<dbReference type="Pfam" id="PF00055">
    <property type="entry name" value="Laminin_N"/>
    <property type="match status" value="1"/>
</dbReference>
<keyword evidence="3" id="KW-0964">Secreted</keyword>
<gene>
    <name evidence="18" type="ORF">CgunFtcFv8_024033</name>
</gene>
<feature type="coiled-coil region" evidence="14">
    <location>
        <begin position="1157"/>
        <end position="1230"/>
    </location>
</feature>
<feature type="disulfide bond" evidence="13">
    <location>
        <begin position="174"/>
        <end position="183"/>
    </location>
</feature>
<comment type="function">
    <text evidence="1">Binding to cells via a high affinity receptor, laminin is thought to mediate the attachment, migration and organization of cells into tissues during embryonic development by interacting with other extracellular matrix components.</text>
</comment>
<keyword evidence="6" id="KW-0677">Repeat</keyword>
<feature type="domain" description="Laminin IV type A" evidence="16">
    <location>
        <begin position="277"/>
        <end position="446"/>
    </location>
</feature>
<evidence type="ECO:0000256" key="8">
    <source>
        <dbReference type="ARBA" id="ARBA00022889"/>
    </source>
</evidence>
<dbReference type="FunFam" id="2.10.25.10:FF:000163">
    <property type="entry name" value="laminin subunit gamma-1"/>
    <property type="match status" value="1"/>
</dbReference>
<feature type="disulfide bond" evidence="13">
    <location>
        <begin position="748"/>
        <end position="757"/>
    </location>
</feature>
<feature type="domain" description="Laminin EGF-like" evidence="15">
    <location>
        <begin position="573"/>
        <end position="628"/>
    </location>
</feature>
<feature type="domain" description="Laminin EGF-like" evidence="15">
    <location>
        <begin position="481"/>
        <end position="529"/>
    </location>
</feature>
<feature type="domain" description="Laminin EGF-like" evidence="15">
    <location>
        <begin position="97"/>
        <end position="153"/>
    </location>
</feature>
<keyword evidence="5" id="KW-0732">Signal</keyword>
<evidence type="ECO:0000256" key="5">
    <source>
        <dbReference type="ARBA" id="ARBA00022729"/>
    </source>
</evidence>
<keyword evidence="9 14" id="KW-0175">Coiled coil</keyword>
<evidence type="ECO:0000256" key="7">
    <source>
        <dbReference type="ARBA" id="ARBA00022869"/>
    </source>
</evidence>
<dbReference type="GO" id="GO:0007155">
    <property type="term" value="P:cell adhesion"/>
    <property type="evidence" value="ECO:0007669"/>
    <property type="project" value="UniProtKB-KW"/>
</dbReference>
<dbReference type="PANTHER" id="PTHR10574:SF270">
    <property type="entry name" value="LAMININ SUBUNIT GAMMA-1"/>
    <property type="match status" value="1"/>
</dbReference>
<evidence type="ECO:0000256" key="13">
    <source>
        <dbReference type="PROSITE-ProRule" id="PRU00460"/>
    </source>
</evidence>
<feature type="disulfide bond" evidence="13">
    <location>
        <begin position="680"/>
        <end position="692"/>
    </location>
</feature>
<dbReference type="SMART" id="SM00180">
    <property type="entry name" value="EGF_Lam"/>
    <property type="match status" value="9"/>
</dbReference>
<feature type="coiled-coil region" evidence="14">
    <location>
        <begin position="780"/>
        <end position="840"/>
    </location>
</feature>
<dbReference type="InterPro" id="IPR000034">
    <property type="entry name" value="Laminin_IV"/>
</dbReference>
<keyword evidence="12 13" id="KW-0424">Laminin EGF-like domain</keyword>
<evidence type="ECO:0008006" key="20">
    <source>
        <dbReference type="Google" id="ProtNLM"/>
    </source>
</evidence>
<comment type="subcellular location">
    <subcellularLocation>
        <location evidence="2">Secreted</location>
        <location evidence="2">Extracellular space</location>
        <location evidence="2">Extracellular matrix</location>
        <location evidence="2">Basement membrane</location>
    </subcellularLocation>
</comment>
<keyword evidence="8" id="KW-0130">Cell adhesion</keyword>
<evidence type="ECO:0000259" key="16">
    <source>
        <dbReference type="PROSITE" id="PS51115"/>
    </source>
</evidence>
<feature type="disulfide bond" evidence="13">
    <location>
        <begin position="701"/>
        <end position="710"/>
    </location>
</feature>
<comment type="caution">
    <text evidence="13">Lacks conserved residue(s) required for the propagation of feature annotation.</text>
</comment>
<feature type="disulfide bond" evidence="13">
    <location>
        <begin position="154"/>
        <end position="166"/>
    </location>
</feature>
<dbReference type="CDD" id="cd00055">
    <property type="entry name" value="EGF_Lam"/>
    <property type="match status" value="9"/>
</dbReference>
<dbReference type="SUPFAM" id="SSF57196">
    <property type="entry name" value="EGF/Laminin"/>
    <property type="match status" value="9"/>
</dbReference>
<dbReference type="FunFam" id="2.10.25.10:FF:000193">
    <property type="entry name" value="Laminin subunit gamma 1"/>
    <property type="match status" value="1"/>
</dbReference>
<feature type="disulfide bond" evidence="13">
    <location>
        <begin position="499"/>
        <end position="508"/>
    </location>
</feature>
<keyword evidence="11" id="KW-0325">Glycoprotein</keyword>
<dbReference type="Gene3D" id="2.170.300.10">
    <property type="entry name" value="Tie2 ligand-binding domain superfamily"/>
    <property type="match status" value="1"/>
</dbReference>
<evidence type="ECO:0000256" key="9">
    <source>
        <dbReference type="ARBA" id="ARBA00023054"/>
    </source>
</evidence>
<dbReference type="SMART" id="SM00181">
    <property type="entry name" value="EGF"/>
    <property type="match status" value="6"/>
</dbReference>
<evidence type="ECO:0000256" key="10">
    <source>
        <dbReference type="ARBA" id="ARBA00023157"/>
    </source>
</evidence>
<feature type="disulfide bond" evidence="13">
    <location>
        <begin position="728"/>
        <end position="740"/>
    </location>
</feature>
<dbReference type="GO" id="GO:0009888">
    <property type="term" value="P:tissue development"/>
    <property type="evidence" value="ECO:0007669"/>
    <property type="project" value="TreeGrafter"/>
</dbReference>
<feature type="disulfide bond" evidence="13">
    <location>
        <begin position="137"/>
        <end position="151"/>
    </location>
</feature>
<dbReference type="InterPro" id="IPR056863">
    <property type="entry name" value="LMN_ATRN_NET-like_EGF"/>
</dbReference>
<dbReference type="PANTHER" id="PTHR10574">
    <property type="entry name" value="NETRIN/LAMININ-RELATED"/>
    <property type="match status" value="1"/>
</dbReference>
<dbReference type="Proteomes" id="UP001331515">
    <property type="component" value="Unassembled WGS sequence"/>
</dbReference>
<keyword evidence="7" id="KW-0084">Basement membrane</keyword>
<keyword evidence="19" id="KW-1185">Reference proteome</keyword>
<dbReference type="EMBL" id="JAURVH010001524">
    <property type="protein sequence ID" value="KAK5920197.1"/>
    <property type="molecule type" value="Genomic_DNA"/>
</dbReference>
<feature type="domain" description="Laminin EGF-like" evidence="15">
    <location>
        <begin position="154"/>
        <end position="200"/>
    </location>
</feature>
<dbReference type="InterPro" id="IPR002049">
    <property type="entry name" value="LE_dom"/>
</dbReference>
<dbReference type="FunFam" id="2.10.25.10:FF:000067">
    <property type="entry name" value="Laminin subunit gamma 1"/>
    <property type="match status" value="2"/>
</dbReference>
<evidence type="ECO:0000259" key="17">
    <source>
        <dbReference type="PROSITE" id="PS51117"/>
    </source>
</evidence>
<dbReference type="PROSITE" id="PS00022">
    <property type="entry name" value="EGF_1"/>
    <property type="match status" value="1"/>
</dbReference>
<dbReference type="PROSITE" id="PS51115">
    <property type="entry name" value="LAMININ_IVA"/>
    <property type="match status" value="1"/>
</dbReference>
<comment type="caution">
    <text evidence="18">The sequence shown here is derived from an EMBL/GenBank/DDBJ whole genome shotgun (WGS) entry which is preliminary data.</text>
</comment>
<dbReference type="Gene3D" id="2.60.120.260">
    <property type="entry name" value="Galactose-binding domain-like"/>
    <property type="match status" value="1"/>
</dbReference>
<feature type="domain" description="Laminin EGF-like" evidence="15">
    <location>
        <begin position="629"/>
        <end position="679"/>
    </location>
</feature>
<dbReference type="PROSITE" id="PS50027">
    <property type="entry name" value="EGF_LAM_2"/>
    <property type="match status" value="8"/>
</dbReference>
<dbReference type="PRINTS" id="PR00011">
    <property type="entry name" value="EGFLAMININ"/>
</dbReference>
<dbReference type="FunFam" id="2.10.25.10:FF:000174">
    <property type="entry name" value="Laminin subunit gamma-1"/>
    <property type="match status" value="1"/>
</dbReference>
<evidence type="ECO:0000256" key="11">
    <source>
        <dbReference type="ARBA" id="ARBA00023180"/>
    </source>
</evidence>